<dbReference type="EMBL" id="JAQQWL010000006">
    <property type="protein sequence ID" value="KAK8069943.1"/>
    <property type="molecule type" value="Genomic_DNA"/>
</dbReference>
<dbReference type="Pfam" id="PF20684">
    <property type="entry name" value="Fung_rhodopsin"/>
    <property type="match status" value="1"/>
</dbReference>
<evidence type="ECO:0000256" key="1">
    <source>
        <dbReference type="ARBA" id="ARBA00004141"/>
    </source>
</evidence>
<feature type="transmembrane region" description="Helical" evidence="7">
    <location>
        <begin position="101"/>
        <end position="124"/>
    </location>
</feature>
<evidence type="ECO:0000256" key="7">
    <source>
        <dbReference type="SAM" id="Phobius"/>
    </source>
</evidence>
<protein>
    <recommendedName>
        <fullName evidence="8">Rhodopsin domain-containing protein</fullName>
    </recommendedName>
</protein>
<keyword evidence="3 7" id="KW-1133">Transmembrane helix</keyword>
<feature type="transmembrane region" description="Helical" evidence="7">
    <location>
        <begin position="180"/>
        <end position="206"/>
    </location>
</feature>
<name>A0ABR1VFD7_9PEZI</name>
<evidence type="ECO:0000256" key="2">
    <source>
        <dbReference type="ARBA" id="ARBA00022692"/>
    </source>
</evidence>
<comment type="similarity">
    <text evidence="5">Belongs to the SAT4 family.</text>
</comment>
<dbReference type="InterPro" id="IPR049326">
    <property type="entry name" value="Rhodopsin_dom_fungi"/>
</dbReference>
<keyword evidence="10" id="KW-1185">Reference proteome</keyword>
<sequence>MSVTRADQIVTLAPPPEGYVVNFEHPQRRANIQAYWCFGVGNVLALLFLAQRFYTKLRILKSFQLDDGLATQLVGVYIFYAGIAGVHYWEISIGQFNQFMLLVWVAAIIYTLTGSFAKLSLLVVYIRLSPQKSFRYCVAATMAFITSYTIGLFFSFIFSCNPMSRSWNVLETEGSCINQAALYIATAVANIVSDVILFVLPIPLVIKLHMPRMQKIGLFFVFAIGSTTVVTSIIRTAILPGMLNSPDQSWAISFATMWIIIEANLLVICGNMTTLRRFFRHVAPKFVGYSSDGSKGPSGKGPSGKGPSGKGYASGSRSAHNKRQTFRPRNPTSGSRPKMSCSRSTGRRRPWTAATVTRQKPRPTVHHRRTRLGMSGKQVMMGVTVKRPSSYRPIR</sequence>
<evidence type="ECO:0000256" key="3">
    <source>
        <dbReference type="ARBA" id="ARBA00022989"/>
    </source>
</evidence>
<accession>A0ABR1VFD7</accession>
<feature type="transmembrane region" description="Helical" evidence="7">
    <location>
        <begin position="69"/>
        <end position="89"/>
    </location>
</feature>
<dbReference type="PANTHER" id="PTHR33048:SF124">
    <property type="entry name" value="INTEGRAL MEMBRANE PROTEIN"/>
    <property type="match status" value="1"/>
</dbReference>
<feature type="transmembrane region" description="Helical" evidence="7">
    <location>
        <begin position="32"/>
        <end position="49"/>
    </location>
</feature>
<evidence type="ECO:0000313" key="9">
    <source>
        <dbReference type="EMBL" id="KAK8069943.1"/>
    </source>
</evidence>
<feature type="transmembrane region" description="Helical" evidence="7">
    <location>
        <begin position="218"/>
        <end position="238"/>
    </location>
</feature>
<evidence type="ECO:0000259" key="8">
    <source>
        <dbReference type="Pfam" id="PF20684"/>
    </source>
</evidence>
<evidence type="ECO:0000313" key="10">
    <source>
        <dbReference type="Proteomes" id="UP001480595"/>
    </source>
</evidence>
<dbReference type="RefSeq" id="XP_066717237.1">
    <property type="nucleotide sequence ID" value="XM_066857968.1"/>
</dbReference>
<feature type="transmembrane region" description="Helical" evidence="7">
    <location>
        <begin position="136"/>
        <end position="158"/>
    </location>
</feature>
<organism evidence="9 10">
    <name type="scientific">Apiospora phragmitis</name>
    <dbReference type="NCBI Taxonomy" id="2905665"/>
    <lineage>
        <taxon>Eukaryota</taxon>
        <taxon>Fungi</taxon>
        <taxon>Dikarya</taxon>
        <taxon>Ascomycota</taxon>
        <taxon>Pezizomycotina</taxon>
        <taxon>Sordariomycetes</taxon>
        <taxon>Xylariomycetidae</taxon>
        <taxon>Amphisphaeriales</taxon>
        <taxon>Apiosporaceae</taxon>
        <taxon>Apiospora</taxon>
    </lineage>
</organism>
<comment type="subcellular location">
    <subcellularLocation>
        <location evidence="1">Membrane</location>
        <topology evidence="1">Multi-pass membrane protein</topology>
    </subcellularLocation>
</comment>
<dbReference type="PANTHER" id="PTHR33048">
    <property type="entry name" value="PTH11-LIKE INTEGRAL MEMBRANE PROTEIN (AFU_ORTHOLOGUE AFUA_5G11245)"/>
    <property type="match status" value="1"/>
</dbReference>
<feature type="compositionally biased region" description="Gly residues" evidence="6">
    <location>
        <begin position="296"/>
        <end position="309"/>
    </location>
</feature>
<keyword evidence="2 7" id="KW-0812">Transmembrane</keyword>
<feature type="domain" description="Rhodopsin" evidence="8">
    <location>
        <begin position="52"/>
        <end position="280"/>
    </location>
</feature>
<proteinExistence type="inferred from homology"/>
<gene>
    <name evidence="9" type="ORF">PG994_006559</name>
</gene>
<dbReference type="InterPro" id="IPR052337">
    <property type="entry name" value="SAT4-like"/>
</dbReference>
<comment type="caution">
    <text evidence="9">The sequence shown here is derived from an EMBL/GenBank/DDBJ whole genome shotgun (WGS) entry which is preliminary data.</text>
</comment>
<reference evidence="9 10" key="1">
    <citation type="submission" date="2023-01" db="EMBL/GenBank/DDBJ databases">
        <title>Analysis of 21 Apiospora genomes using comparative genomics revels a genus with tremendous synthesis potential of carbohydrate active enzymes and secondary metabolites.</title>
        <authorList>
            <person name="Sorensen T."/>
        </authorList>
    </citation>
    <scope>NUCLEOTIDE SEQUENCE [LARGE SCALE GENOMIC DNA]</scope>
    <source>
        <strain evidence="9 10">CBS 135458</strain>
    </source>
</reference>
<dbReference type="Proteomes" id="UP001480595">
    <property type="component" value="Unassembled WGS sequence"/>
</dbReference>
<feature type="transmembrane region" description="Helical" evidence="7">
    <location>
        <begin position="250"/>
        <end position="270"/>
    </location>
</feature>
<feature type="region of interest" description="Disordered" evidence="6">
    <location>
        <begin position="290"/>
        <end position="367"/>
    </location>
</feature>
<evidence type="ECO:0000256" key="4">
    <source>
        <dbReference type="ARBA" id="ARBA00023136"/>
    </source>
</evidence>
<evidence type="ECO:0000256" key="5">
    <source>
        <dbReference type="ARBA" id="ARBA00038359"/>
    </source>
</evidence>
<evidence type="ECO:0000256" key="6">
    <source>
        <dbReference type="SAM" id="MobiDB-lite"/>
    </source>
</evidence>
<keyword evidence="4 7" id="KW-0472">Membrane</keyword>
<dbReference type="GeneID" id="92091031"/>